<evidence type="ECO:0000256" key="1">
    <source>
        <dbReference type="ARBA" id="ARBA00023016"/>
    </source>
</evidence>
<evidence type="ECO:0000256" key="2">
    <source>
        <dbReference type="PROSITE-ProRule" id="PRU00285"/>
    </source>
</evidence>
<dbReference type="PANTHER" id="PTHR11527">
    <property type="entry name" value="HEAT-SHOCK PROTEIN 20 FAMILY MEMBER"/>
    <property type="match status" value="1"/>
</dbReference>
<evidence type="ECO:0000256" key="4">
    <source>
        <dbReference type="SAM" id="SignalP"/>
    </source>
</evidence>
<keyword evidence="4" id="KW-0732">Signal</keyword>
<reference evidence="7" key="1">
    <citation type="journal article" date="2024" name="IScience">
        <title>Strigolactones Initiate the Formation of Haustorium-like Structures in Castilleja.</title>
        <authorList>
            <person name="Buerger M."/>
            <person name="Peterson D."/>
            <person name="Chory J."/>
        </authorList>
    </citation>
    <scope>NUCLEOTIDE SEQUENCE [LARGE SCALE GENOMIC DNA]</scope>
</reference>
<proteinExistence type="inferred from homology"/>
<protein>
    <recommendedName>
        <fullName evidence="5">SHSP domain-containing protein</fullName>
    </recommendedName>
</protein>
<evidence type="ECO:0000313" key="7">
    <source>
        <dbReference type="Proteomes" id="UP001632038"/>
    </source>
</evidence>
<dbReference type="CDD" id="cd06472">
    <property type="entry name" value="ACD_ScHsp26_like"/>
    <property type="match status" value="1"/>
</dbReference>
<gene>
    <name evidence="6" type="ORF">CASFOL_042902</name>
</gene>
<keyword evidence="1" id="KW-0346">Stress response</keyword>
<dbReference type="InterPro" id="IPR008978">
    <property type="entry name" value="HSP20-like_chaperone"/>
</dbReference>
<evidence type="ECO:0000259" key="5">
    <source>
        <dbReference type="PROSITE" id="PS01031"/>
    </source>
</evidence>
<dbReference type="InterPro" id="IPR031107">
    <property type="entry name" value="Small_HSP"/>
</dbReference>
<evidence type="ECO:0000313" key="6">
    <source>
        <dbReference type="EMBL" id="KAL3613211.1"/>
    </source>
</evidence>
<dbReference type="SUPFAM" id="SSF49764">
    <property type="entry name" value="HSP20-like chaperones"/>
    <property type="match status" value="1"/>
</dbReference>
<keyword evidence="7" id="KW-1185">Reference proteome</keyword>
<feature type="chain" id="PRO_5044867628" description="SHSP domain-containing protein" evidence="4">
    <location>
        <begin position="27"/>
        <end position="199"/>
    </location>
</feature>
<sequence>MEIKLNFLMVTITLLSLMSIFSPADSLMPYTRPSSIWDLMFPSEDPFRILEHSPLAALSRAGGPDDNMLALARADWRETTAAHEISLDIPGMKRDEIKIEVEDRLLRVSGERKTEEKVEEERWHRVERTVGKFWRQFRLPENADVENVSARLEDGVLKISVLKLGEKEKREPKVISIVADEKAAAGDNKDVVKPTKHEL</sequence>
<name>A0ABD3B7T8_9LAMI</name>
<comment type="caution">
    <text evidence="6">The sequence shown here is derived from an EMBL/GenBank/DDBJ whole genome shotgun (WGS) entry which is preliminary data.</text>
</comment>
<dbReference type="Proteomes" id="UP001632038">
    <property type="component" value="Unassembled WGS sequence"/>
</dbReference>
<comment type="similarity">
    <text evidence="2 3">Belongs to the small heat shock protein (HSP20) family.</text>
</comment>
<organism evidence="6 7">
    <name type="scientific">Castilleja foliolosa</name>
    <dbReference type="NCBI Taxonomy" id="1961234"/>
    <lineage>
        <taxon>Eukaryota</taxon>
        <taxon>Viridiplantae</taxon>
        <taxon>Streptophyta</taxon>
        <taxon>Embryophyta</taxon>
        <taxon>Tracheophyta</taxon>
        <taxon>Spermatophyta</taxon>
        <taxon>Magnoliopsida</taxon>
        <taxon>eudicotyledons</taxon>
        <taxon>Gunneridae</taxon>
        <taxon>Pentapetalae</taxon>
        <taxon>asterids</taxon>
        <taxon>lamiids</taxon>
        <taxon>Lamiales</taxon>
        <taxon>Orobanchaceae</taxon>
        <taxon>Pedicularideae</taxon>
        <taxon>Castillejinae</taxon>
        <taxon>Castilleja</taxon>
    </lineage>
</organism>
<dbReference type="EMBL" id="JAVIJP010000162">
    <property type="protein sequence ID" value="KAL3613211.1"/>
    <property type="molecule type" value="Genomic_DNA"/>
</dbReference>
<dbReference type="Pfam" id="PF00011">
    <property type="entry name" value="HSP20"/>
    <property type="match status" value="1"/>
</dbReference>
<feature type="signal peptide" evidence="4">
    <location>
        <begin position="1"/>
        <end position="26"/>
    </location>
</feature>
<dbReference type="AlphaFoldDB" id="A0ABD3B7T8"/>
<dbReference type="Gene3D" id="2.60.40.790">
    <property type="match status" value="1"/>
</dbReference>
<evidence type="ECO:0000256" key="3">
    <source>
        <dbReference type="RuleBase" id="RU003616"/>
    </source>
</evidence>
<accession>A0ABD3B7T8</accession>
<dbReference type="InterPro" id="IPR002068">
    <property type="entry name" value="A-crystallin/Hsp20_dom"/>
</dbReference>
<dbReference type="PROSITE" id="PS01031">
    <property type="entry name" value="SHSP"/>
    <property type="match status" value="1"/>
</dbReference>
<feature type="domain" description="SHSP" evidence="5">
    <location>
        <begin position="65"/>
        <end position="180"/>
    </location>
</feature>